<evidence type="ECO:0000313" key="2">
    <source>
        <dbReference type="EMBL" id="UJF32427.1"/>
    </source>
</evidence>
<dbReference type="PROSITE" id="PS51340">
    <property type="entry name" value="MOSC"/>
    <property type="match status" value="1"/>
</dbReference>
<dbReference type="PANTHER" id="PTHR30212:SF4">
    <property type="entry name" value="MOSC DOMAIN-CONTAINING PROTEIN"/>
    <property type="match status" value="1"/>
</dbReference>
<dbReference type="Pfam" id="PF03475">
    <property type="entry name" value="YiiM_3-alpha"/>
    <property type="match status" value="1"/>
</dbReference>
<dbReference type="InterPro" id="IPR052353">
    <property type="entry name" value="Benzoxazolinone_Detox_Enz"/>
</dbReference>
<dbReference type="PANTHER" id="PTHR30212">
    <property type="entry name" value="PROTEIN YIIM"/>
    <property type="match status" value="1"/>
</dbReference>
<dbReference type="InterPro" id="IPR005163">
    <property type="entry name" value="Tri_helical_YiiM-like"/>
</dbReference>
<dbReference type="Gene3D" id="2.40.33.20">
    <property type="entry name" value="PK beta-barrel domain-like"/>
    <property type="match status" value="1"/>
</dbReference>
<dbReference type="SUPFAM" id="SSF50800">
    <property type="entry name" value="PK beta-barrel domain-like"/>
    <property type="match status" value="1"/>
</dbReference>
<sequence>MEIVSVNVGIPQSIIYQGKELETGIYKSQVSSSLRLTKTQLEGDGQADLVNHGGPDKAICVYAKEHFAYWESKLGCELHPGAFGENLTVTGLLEDVVCIGDIFQIGDAVVQVSQPRQPCHKLAKRYDVQDLPVQVQNTGFTGYYFRVLKEGNIPAQPTIRLTQKDPAGITVANANQIKYHDKANAEGIRSILAVEALSQSWRQSFEKRLSELETC</sequence>
<evidence type="ECO:0000259" key="1">
    <source>
        <dbReference type="PROSITE" id="PS51340"/>
    </source>
</evidence>
<dbReference type="Proteomes" id="UP001649230">
    <property type="component" value="Chromosome"/>
</dbReference>
<accession>A0ABY3SHK7</accession>
<name>A0ABY3SHK7_9BACL</name>
<protein>
    <submittedName>
        <fullName evidence="2">MOSC domain-containing protein</fullName>
    </submittedName>
</protein>
<proteinExistence type="predicted"/>
<evidence type="ECO:0000313" key="3">
    <source>
        <dbReference type="Proteomes" id="UP001649230"/>
    </source>
</evidence>
<dbReference type="EMBL" id="CP090978">
    <property type="protein sequence ID" value="UJF32427.1"/>
    <property type="molecule type" value="Genomic_DNA"/>
</dbReference>
<dbReference type="InterPro" id="IPR005302">
    <property type="entry name" value="MoCF_Sase_C"/>
</dbReference>
<dbReference type="InterPro" id="IPR011037">
    <property type="entry name" value="Pyrv_Knase-like_insert_dom_sf"/>
</dbReference>
<organism evidence="2 3">
    <name type="scientific">Paenibacillus hexagrammi</name>
    <dbReference type="NCBI Taxonomy" id="2908839"/>
    <lineage>
        <taxon>Bacteria</taxon>
        <taxon>Bacillati</taxon>
        <taxon>Bacillota</taxon>
        <taxon>Bacilli</taxon>
        <taxon>Bacillales</taxon>
        <taxon>Paenibacillaceae</taxon>
        <taxon>Paenibacillus</taxon>
    </lineage>
</organism>
<keyword evidence="3" id="KW-1185">Reference proteome</keyword>
<gene>
    <name evidence="2" type="ORF">L0M14_22440</name>
</gene>
<reference evidence="2 3" key="1">
    <citation type="journal article" date="2024" name="Int. J. Syst. Evol. Microbiol.">
        <title>Paenibacillus hexagrammi sp. nov., a novel bacterium isolated from the gut content of Hexagrammos agrammus.</title>
        <authorList>
            <person name="Jung H.K."/>
            <person name="Kim D.G."/>
            <person name="Zin H."/>
            <person name="Park J."/>
            <person name="Jung H."/>
            <person name="Kim Y.O."/>
            <person name="Kong H.J."/>
            <person name="Kim J.W."/>
            <person name="Kim Y.S."/>
        </authorList>
    </citation>
    <scope>NUCLEOTIDE SEQUENCE [LARGE SCALE GENOMIC DNA]</scope>
    <source>
        <strain evidence="2 3">YPD9-1</strain>
    </source>
</reference>
<dbReference type="RefSeq" id="WP_235118771.1">
    <property type="nucleotide sequence ID" value="NZ_CP090978.1"/>
</dbReference>
<dbReference type="Pfam" id="PF03473">
    <property type="entry name" value="MOSC"/>
    <property type="match status" value="1"/>
</dbReference>
<feature type="domain" description="MOSC" evidence="1">
    <location>
        <begin position="28"/>
        <end position="162"/>
    </location>
</feature>